<feature type="transmembrane region" description="Helical" evidence="5">
    <location>
        <begin position="243"/>
        <end position="262"/>
    </location>
</feature>
<dbReference type="KEGG" id="cdq:BOQ54_17270"/>
<name>A0AAC9JVS9_9HYPH</name>
<evidence type="ECO:0000256" key="4">
    <source>
        <dbReference type="ARBA" id="ARBA00023136"/>
    </source>
</evidence>
<evidence type="ECO:0000256" key="1">
    <source>
        <dbReference type="ARBA" id="ARBA00004141"/>
    </source>
</evidence>
<feature type="transmembrane region" description="Helical" evidence="5">
    <location>
        <begin position="358"/>
        <end position="379"/>
    </location>
</feature>
<sequence>MLLDLMLIIGLLLSTTSQLRVAAIPIGPGEALLLLWLAIAATREMARLGPPLTHALSRLLIFWSAFAAALCLGAMTGYAMGDMHDPRWFYHDIAAYGLAALISCFGVIHLEASGRLRPRIWLFVGLGTGLLALQAVLGWFDAGGGQFATWEWDRLRGLTENANQLALTSAIIGLLALHLADTARQPLPRLAAGLCIVVAVVVGRLTKSDAFLLVIAVSGVVYVLMKLRTWMLAEVNPLPLRSAAAWALALSLPFAVALAAPFGSSLAQQAEAVAAHAMRGGGERETRETANLRIAIWSEAMRRGLEALALGLGPGPHLKIPDEIAIGRRSTSGGPQDVPQPEVRLAPNFEAHNTVLDVFVQGGLPALLGLGWLIGGILVGAWRGRLDAVTTLVCGLAAYSLFHFILRQPVVWFALVFCLAATAGPFPADARQRTGAAFPTGDREPCAY</sequence>
<comment type="subcellular location">
    <subcellularLocation>
        <location evidence="1">Membrane</location>
        <topology evidence="1">Multi-pass membrane protein</topology>
    </subcellularLocation>
</comment>
<evidence type="ECO:0000256" key="5">
    <source>
        <dbReference type="SAM" id="Phobius"/>
    </source>
</evidence>
<keyword evidence="8" id="KW-1185">Reference proteome</keyword>
<feature type="transmembrane region" description="Helical" evidence="5">
    <location>
        <begin position="211"/>
        <end position="231"/>
    </location>
</feature>
<geneLocation type="plasmid" evidence="8">
    <name>ptad1</name>
</geneLocation>
<evidence type="ECO:0000259" key="6">
    <source>
        <dbReference type="Pfam" id="PF04932"/>
    </source>
</evidence>
<protein>
    <recommendedName>
        <fullName evidence="6">O-antigen ligase-related domain-containing protein</fullName>
    </recommendedName>
</protein>
<feature type="transmembrane region" description="Helical" evidence="5">
    <location>
        <begin position="93"/>
        <end position="110"/>
    </location>
</feature>
<accession>A0AAC9JVS9</accession>
<keyword evidence="3 5" id="KW-1133">Transmembrane helix</keyword>
<evidence type="ECO:0000256" key="3">
    <source>
        <dbReference type="ARBA" id="ARBA00022989"/>
    </source>
</evidence>
<reference evidence="7 8" key="1">
    <citation type="submission" date="2016-11" db="EMBL/GenBank/DDBJ databases">
        <title>Complete genome sequence of the aerobically denitrifying bacterium Chelatococcus daeguensis TAD1.</title>
        <authorList>
            <person name="Yang Y."/>
            <person name="Huang S."/>
            <person name="Lin E."/>
        </authorList>
    </citation>
    <scope>NUCLEOTIDE SEQUENCE [LARGE SCALE GENOMIC DNA]</scope>
    <source>
        <strain evidence="7 8">TAD1</strain>
        <plasmid evidence="8">ptad1</plasmid>
    </source>
</reference>
<evidence type="ECO:0000313" key="8">
    <source>
        <dbReference type="Proteomes" id="UP000182703"/>
    </source>
</evidence>
<feature type="transmembrane region" description="Helical" evidence="5">
    <location>
        <begin position="60"/>
        <end position="81"/>
    </location>
</feature>
<gene>
    <name evidence="7" type="ORF">BOQ54_17270</name>
</gene>
<dbReference type="PANTHER" id="PTHR37422:SF13">
    <property type="entry name" value="LIPOPOLYSACCHARIDE BIOSYNTHESIS PROTEIN PA4999-RELATED"/>
    <property type="match status" value="1"/>
</dbReference>
<feature type="transmembrane region" description="Helical" evidence="5">
    <location>
        <begin position="187"/>
        <end position="205"/>
    </location>
</feature>
<feature type="transmembrane region" description="Helical" evidence="5">
    <location>
        <begin position="411"/>
        <end position="428"/>
    </location>
</feature>
<feature type="transmembrane region" description="Helical" evidence="5">
    <location>
        <begin position="122"/>
        <end position="142"/>
    </location>
</feature>
<dbReference type="GO" id="GO:0016020">
    <property type="term" value="C:membrane"/>
    <property type="evidence" value="ECO:0007669"/>
    <property type="project" value="UniProtKB-SubCell"/>
</dbReference>
<dbReference type="InterPro" id="IPR051533">
    <property type="entry name" value="WaaL-like"/>
</dbReference>
<dbReference type="RefSeq" id="WP_071924603.1">
    <property type="nucleotide sequence ID" value="NZ_CP018096.1"/>
</dbReference>
<evidence type="ECO:0000256" key="2">
    <source>
        <dbReference type="ARBA" id="ARBA00022692"/>
    </source>
</evidence>
<dbReference type="PANTHER" id="PTHR37422">
    <property type="entry name" value="TEICHURONIC ACID BIOSYNTHESIS PROTEIN TUAE"/>
    <property type="match status" value="1"/>
</dbReference>
<dbReference type="InterPro" id="IPR007016">
    <property type="entry name" value="O-antigen_ligase-rel_domated"/>
</dbReference>
<organism evidence="7 8">
    <name type="scientific">Chelatococcus daeguensis</name>
    <dbReference type="NCBI Taxonomy" id="444444"/>
    <lineage>
        <taxon>Bacteria</taxon>
        <taxon>Pseudomonadati</taxon>
        <taxon>Pseudomonadota</taxon>
        <taxon>Alphaproteobacteria</taxon>
        <taxon>Hyphomicrobiales</taxon>
        <taxon>Chelatococcaceae</taxon>
        <taxon>Chelatococcus</taxon>
    </lineage>
</organism>
<keyword evidence="2 5" id="KW-0812">Transmembrane</keyword>
<feature type="domain" description="O-antigen ligase-related" evidence="6">
    <location>
        <begin position="196"/>
        <end position="369"/>
    </location>
</feature>
<keyword evidence="4 5" id="KW-0472">Membrane</keyword>
<dbReference type="AlphaFoldDB" id="A0AAC9JVS9"/>
<dbReference type="Proteomes" id="UP000182703">
    <property type="component" value="Plasmid pTAD1"/>
</dbReference>
<evidence type="ECO:0000313" key="7">
    <source>
        <dbReference type="EMBL" id="APF39270.1"/>
    </source>
</evidence>
<proteinExistence type="predicted"/>
<keyword evidence="7" id="KW-0614">Plasmid</keyword>
<dbReference type="Pfam" id="PF04932">
    <property type="entry name" value="Wzy_C"/>
    <property type="match status" value="1"/>
</dbReference>
<dbReference type="EMBL" id="CP018096">
    <property type="protein sequence ID" value="APF39270.1"/>
    <property type="molecule type" value="Genomic_DNA"/>
</dbReference>